<feature type="region of interest" description="Disordered" evidence="1">
    <location>
        <begin position="1"/>
        <end position="33"/>
    </location>
</feature>
<reference evidence="2" key="1">
    <citation type="submission" date="2020-06" db="EMBL/GenBank/DDBJ databases">
        <authorList>
            <person name="Li T."/>
            <person name="Hu X."/>
            <person name="Zhang T."/>
            <person name="Song X."/>
            <person name="Zhang H."/>
            <person name="Dai N."/>
            <person name="Sheng W."/>
            <person name="Hou X."/>
            <person name="Wei L."/>
        </authorList>
    </citation>
    <scope>NUCLEOTIDE SEQUENCE</scope>
    <source>
        <strain evidence="2">KEN8</strain>
        <tissue evidence="2">Leaf</tissue>
    </source>
</reference>
<feature type="region of interest" description="Disordered" evidence="1">
    <location>
        <begin position="301"/>
        <end position="323"/>
    </location>
</feature>
<proteinExistence type="predicted"/>
<gene>
    <name evidence="2" type="ORF">Scaly_0978800</name>
</gene>
<protein>
    <submittedName>
        <fullName evidence="2">Uncharacterized protein</fullName>
    </submittedName>
</protein>
<accession>A0AAW2QYI0</accession>
<dbReference type="EMBL" id="JACGWM010000005">
    <property type="protein sequence ID" value="KAL0372972.1"/>
    <property type="molecule type" value="Genomic_DNA"/>
</dbReference>
<dbReference type="PANTHER" id="PTHR35696">
    <property type="entry name" value="ELECTRON CARRIER/IRON ION-BINDING PROTEIN"/>
    <property type="match status" value="1"/>
</dbReference>
<sequence>MAASSPAKSSSGAIDGATAGATPSSSNASKSLRGLNKPKCIKCGNVARSRCYPESKETELLSRCFTLAVTSLHSEMLQFLMIFVLCCARTSLARIAVPKLKILVIYMRMIRLRLTKSSSHLMIMVNAVLKGNSSFPDKPPSSSSPLFDHQSTDVSHSGNSHRLRQLSNNFAQFSNLQTPLRSRKPLTKKDAQVINEWRFLKLKEFKDGNVEAESEAFDRYMQNVALLEEVFLMNSAPDDQIQDGQSFGVISRSDGEDTERIVHGLKLKLRSSSGRTDNFRKRIQYIVDQGLRKLGKPELIDGTGDLSDGEGPARPAKKTKSLPGDRAMALRDVSDKLNKARNEEDLKGCWEMASEIFRWDAKMSQTEPGEVLIPREINAEHDASTEQEPSLFPPKWVSTATIDQEALSQIDAQFSSLEEIEDL</sequence>
<organism evidence="2">
    <name type="scientific">Sesamum calycinum</name>
    <dbReference type="NCBI Taxonomy" id="2727403"/>
    <lineage>
        <taxon>Eukaryota</taxon>
        <taxon>Viridiplantae</taxon>
        <taxon>Streptophyta</taxon>
        <taxon>Embryophyta</taxon>
        <taxon>Tracheophyta</taxon>
        <taxon>Spermatophyta</taxon>
        <taxon>Magnoliopsida</taxon>
        <taxon>eudicotyledons</taxon>
        <taxon>Gunneridae</taxon>
        <taxon>Pentapetalae</taxon>
        <taxon>asterids</taxon>
        <taxon>lamiids</taxon>
        <taxon>Lamiales</taxon>
        <taxon>Pedaliaceae</taxon>
        <taxon>Sesamum</taxon>
    </lineage>
</organism>
<reference evidence="2" key="2">
    <citation type="journal article" date="2024" name="Plant">
        <title>Genomic evolution and insights into agronomic trait innovations of Sesamum species.</title>
        <authorList>
            <person name="Miao H."/>
            <person name="Wang L."/>
            <person name="Qu L."/>
            <person name="Liu H."/>
            <person name="Sun Y."/>
            <person name="Le M."/>
            <person name="Wang Q."/>
            <person name="Wei S."/>
            <person name="Zheng Y."/>
            <person name="Lin W."/>
            <person name="Duan Y."/>
            <person name="Cao H."/>
            <person name="Xiong S."/>
            <person name="Wang X."/>
            <person name="Wei L."/>
            <person name="Li C."/>
            <person name="Ma Q."/>
            <person name="Ju M."/>
            <person name="Zhao R."/>
            <person name="Li G."/>
            <person name="Mu C."/>
            <person name="Tian Q."/>
            <person name="Mei H."/>
            <person name="Zhang T."/>
            <person name="Gao T."/>
            <person name="Zhang H."/>
        </authorList>
    </citation>
    <scope>NUCLEOTIDE SEQUENCE</scope>
    <source>
        <strain evidence="2">KEN8</strain>
    </source>
</reference>
<feature type="compositionally biased region" description="Polar residues" evidence="1">
    <location>
        <begin position="21"/>
        <end position="30"/>
    </location>
</feature>
<feature type="compositionally biased region" description="Low complexity" evidence="1">
    <location>
        <begin position="1"/>
        <end position="13"/>
    </location>
</feature>
<name>A0AAW2QYI0_9LAMI</name>
<dbReference type="AlphaFoldDB" id="A0AAW2QYI0"/>
<feature type="region of interest" description="Disordered" evidence="1">
    <location>
        <begin position="134"/>
        <end position="159"/>
    </location>
</feature>
<dbReference type="PANTHER" id="PTHR35696:SF1">
    <property type="entry name" value="ELECTRON CARRIER_IRON ION-BINDING PROTEIN"/>
    <property type="match status" value="1"/>
</dbReference>
<evidence type="ECO:0000313" key="2">
    <source>
        <dbReference type="EMBL" id="KAL0372972.1"/>
    </source>
</evidence>
<evidence type="ECO:0000256" key="1">
    <source>
        <dbReference type="SAM" id="MobiDB-lite"/>
    </source>
</evidence>
<comment type="caution">
    <text evidence="2">The sequence shown here is derived from an EMBL/GenBank/DDBJ whole genome shotgun (WGS) entry which is preliminary data.</text>
</comment>
<feature type="compositionally biased region" description="Low complexity" evidence="1">
    <location>
        <begin position="134"/>
        <end position="145"/>
    </location>
</feature>